<accession>A0A519BIN7</accession>
<proteinExistence type="predicted"/>
<dbReference type="InterPro" id="IPR050272">
    <property type="entry name" value="Isochorismatase-like_hydrls"/>
</dbReference>
<protein>
    <submittedName>
        <fullName evidence="3">Cysteine hydrolase</fullName>
    </submittedName>
</protein>
<dbReference type="GO" id="GO:0016787">
    <property type="term" value="F:hydrolase activity"/>
    <property type="evidence" value="ECO:0007669"/>
    <property type="project" value="UniProtKB-KW"/>
</dbReference>
<dbReference type="SUPFAM" id="SSF52499">
    <property type="entry name" value="Isochorismatase-like hydrolases"/>
    <property type="match status" value="1"/>
</dbReference>
<dbReference type="Gene3D" id="3.40.50.850">
    <property type="entry name" value="Isochorismatase-like"/>
    <property type="match status" value="1"/>
</dbReference>
<dbReference type="InterPro" id="IPR000868">
    <property type="entry name" value="Isochorismatase-like_dom"/>
</dbReference>
<dbReference type="InterPro" id="IPR036380">
    <property type="entry name" value="Isochorismatase-like_sf"/>
</dbReference>
<dbReference type="PANTHER" id="PTHR43540:SF6">
    <property type="entry name" value="ISOCHORISMATASE-LIKE DOMAIN-CONTAINING PROTEIN"/>
    <property type="match status" value="1"/>
</dbReference>
<gene>
    <name evidence="3" type="ORF">EVJ46_02540</name>
</gene>
<organism evidence="3 4">
    <name type="scientific">Acididesulfobacter guangdongensis</name>
    <dbReference type="NCBI Taxonomy" id="2597225"/>
    <lineage>
        <taxon>Bacteria</taxon>
        <taxon>Deltaproteobacteria</taxon>
        <taxon>Candidatus Acidulodesulfobacterales</taxon>
        <taxon>Candidatus Acididesulfobacter</taxon>
    </lineage>
</organism>
<name>A0A519BIN7_ACIG2</name>
<evidence type="ECO:0000313" key="4">
    <source>
        <dbReference type="Proteomes" id="UP000316562"/>
    </source>
</evidence>
<dbReference type="EMBL" id="SGBC01000001">
    <property type="protein sequence ID" value="RZD17127.1"/>
    <property type="molecule type" value="Genomic_DNA"/>
</dbReference>
<comment type="caution">
    <text evidence="3">The sequence shown here is derived from an EMBL/GenBank/DDBJ whole genome shotgun (WGS) entry which is preliminary data.</text>
</comment>
<sequence>MKRAIIVIDVQNEYFTGKLPVSHPSGSFNNILRIMDAAMENKIATAIIQNSAISPESPVFRKGSYEWELHPEIAKRRSDILIEKNFPDSFKDTILDKWLKDINADTVTIIGYMTQNCCDSTARSAFHRGYGVEFLSDATGTLSVSNYAGSVTAEELHRAILVTQVRFGRVIGTDEWLANLK</sequence>
<keyword evidence="1 3" id="KW-0378">Hydrolase</keyword>
<evidence type="ECO:0000313" key="3">
    <source>
        <dbReference type="EMBL" id="RZD17127.1"/>
    </source>
</evidence>
<feature type="domain" description="Isochorismatase-like" evidence="2">
    <location>
        <begin position="4"/>
        <end position="152"/>
    </location>
</feature>
<evidence type="ECO:0000256" key="1">
    <source>
        <dbReference type="ARBA" id="ARBA00022801"/>
    </source>
</evidence>
<dbReference type="AlphaFoldDB" id="A0A519BIN7"/>
<evidence type="ECO:0000259" key="2">
    <source>
        <dbReference type="Pfam" id="PF00857"/>
    </source>
</evidence>
<dbReference type="Proteomes" id="UP000316562">
    <property type="component" value="Unassembled WGS sequence"/>
</dbReference>
<dbReference type="CDD" id="cd01014">
    <property type="entry name" value="nicotinamidase_related"/>
    <property type="match status" value="1"/>
</dbReference>
<reference evidence="3 4" key="1">
    <citation type="journal article" date="2019" name="ISME J.">
        <title>Insights into ecological role of a new deltaproteobacterial order Candidatus Acidulodesulfobacterales by metagenomics and metatranscriptomics.</title>
        <authorList>
            <person name="Tan S."/>
            <person name="Liu J."/>
            <person name="Fang Y."/>
            <person name="Hedlund B.P."/>
            <person name="Lian Z.H."/>
            <person name="Huang L.Y."/>
            <person name="Li J.T."/>
            <person name="Huang L.N."/>
            <person name="Li W.J."/>
            <person name="Jiang H.C."/>
            <person name="Dong H.L."/>
            <person name="Shu W.S."/>
        </authorList>
    </citation>
    <scope>NUCLEOTIDE SEQUENCE [LARGE SCALE GENOMIC DNA]</scope>
    <source>
        <strain evidence="3">AP2</strain>
    </source>
</reference>
<dbReference type="Pfam" id="PF00857">
    <property type="entry name" value="Isochorismatase"/>
    <property type="match status" value="1"/>
</dbReference>
<dbReference type="PANTHER" id="PTHR43540">
    <property type="entry name" value="PEROXYUREIDOACRYLATE/UREIDOACRYLATE AMIDOHYDROLASE-RELATED"/>
    <property type="match status" value="1"/>
</dbReference>